<dbReference type="Proteomes" id="UP000321201">
    <property type="component" value="Unassembled WGS sequence"/>
</dbReference>
<dbReference type="OrthoDB" id="9783509at2"/>
<dbReference type="NCBIfam" id="TIGR02273">
    <property type="entry name" value="16S_RimM"/>
    <property type="match status" value="1"/>
</dbReference>
<dbReference type="AlphaFoldDB" id="A0A5C7ENW6"/>
<evidence type="ECO:0000256" key="1">
    <source>
        <dbReference type="ARBA" id="ARBA00022490"/>
    </source>
</evidence>
<dbReference type="InParanoid" id="A0A5C7ENW6"/>
<keyword evidence="9" id="KW-1185">Reference proteome</keyword>
<comment type="domain">
    <text evidence="5">The PRC barrel domain binds ribosomal protein uS19.</text>
</comment>
<comment type="caution">
    <text evidence="8">The sequence shown here is derived from an EMBL/GenBank/DDBJ whole genome shotgun (WGS) entry which is preliminary data.</text>
</comment>
<protein>
    <recommendedName>
        <fullName evidence="5">Ribosome maturation factor RimM</fullName>
    </recommendedName>
</protein>
<dbReference type="PANTHER" id="PTHR33692">
    <property type="entry name" value="RIBOSOME MATURATION FACTOR RIMM"/>
    <property type="match status" value="1"/>
</dbReference>
<dbReference type="FunCoup" id="A0A5C7ENW6">
    <property type="interactions" value="449"/>
</dbReference>
<reference evidence="8 9" key="1">
    <citation type="submission" date="2019-08" db="EMBL/GenBank/DDBJ databases">
        <title>Pelomicrobium methylotrophicum gen. nov., sp. nov. a moderately thermophilic, facultatively anaerobic, lithoautotrophic and methylotrophic bacterium isolated from a terrestrial mud volcano.</title>
        <authorList>
            <person name="Slobodkina G.B."/>
            <person name="Merkel A.Y."/>
            <person name="Slobodkin A.I."/>
        </authorList>
    </citation>
    <scope>NUCLEOTIDE SEQUENCE [LARGE SCALE GENOMIC DNA]</scope>
    <source>
        <strain evidence="8 9">SM250</strain>
    </source>
</reference>
<accession>A0A5C7ENW6</accession>
<evidence type="ECO:0000256" key="5">
    <source>
        <dbReference type="HAMAP-Rule" id="MF_00014"/>
    </source>
</evidence>
<gene>
    <name evidence="5 8" type="primary">rimM</name>
    <name evidence="8" type="ORF">FR698_03535</name>
</gene>
<dbReference type="Gene3D" id="2.30.30.240">
    <property type="entry name" value="PRC-barrel domain"/>
    <property type="match status" value="1"/>
</dbReference>
<dbReference type="GO" id="GO:0005840">
    <property type="term" value="C:ribosome"/>
    <property type="evidence" value="ECO:0007669"/>
    <property type="project" value="InterPro"/>
</dbReference>
<evidence type="ECO:0000256" key="2">
    <source>
        <dbReference type="ARBA" id="ARBA00022517"/>
    </source>
</evidence>
<dbReference type="Pfam" id="PF01782">
    <property type="entry name" value="RimM"/>
    <property type="match status" value="1"/>
</dbReference>
<dbReference type="InterPro" id="IPR002676">
    <property type="entry name" value="RimM_N"/>
</dbReference>
<evidence type="ECO:0000256" key="3">
    <source>
        <dbReference type="ARBA" id="ARBA00022552"/>
    </source>
</evidence>
<evidence type="ECO:0000259" key="6">
    <source>
        <dbReference type="Pfam" id="PF01782"/>
    </source>
</evidence>
<evidence type="ECO:0000313" key="9">
    <source>
        <dbReference type="Proteomes" id="UP000321201"/>
    </source>
</evidence>
<dbReference type="GO" id="GO:0042274">
    <property type="term" value="P:ribosomal small subunit biogenesis"/>
    <property type="evidence" value="ECO:0007669"/>
    <property type="project" value="UniProtKB-UniRule"/>
</dbReference>
<keyword evidence="2 5" id="KW-0690">Ribosome biogenesis</keyword>
<dbReference type="GO" id="GO:0005737">
    <property type="term" value="C:cytoplasm"/>
    <property type="evidence" value="ECO:0007669"/>
    <property type="project" value="UniProtKB-SubCell"/>
</dbReference>
<comment type="subunit">
    <text evidence="5">Binds ribosomal protein uS19.</text>
</comment>
<dbReference type="GO" id="GO:0006364">
    <property type="term" value="P:rRNA processing"/>
    <property type="evidence" value="ECO:0007669"/>
    <property type="project" value="UniProtKB-UniRule"/>
</dbReference>
<keyword evidence="1 5" id="KW-0963">Cytoplasm</keyword>
<dbReference type="SUPFAM" id="SSF50447">
    <property type="entry name" value="Translation proteins"/>
    <property type="match status" value="1"/>
</dbReference>
<dbReference type="GO" id="GO:0043022">
    <property type="term" value="F:ribosome binding"/>
    <property type="evidence" value="ECO:0007669"/>
    <property type="project" value="InterPro"/>
</dbReference>
<dbReference type="InterPro" id="IPR036976">
    <property type="entry name" value="RimM_N_sf"/>
</dbReference>
<keyword evidence="3 5" id="KW-0698">rRNA processing</keyword>
<evidence type="ECO:0000313" key="8">
    <source>
        <dbReference type="EMBL" id="TXF13209.1"/>
    </source>
</evidence>
<sequence>MVLGLITAPYGVRGWVRVKPYTQTPDGLSRYPTWWIGVGGEWRPMRVEGYRVHGRGGIAKLEGCLDRSEAEAYVRCEVAVPRSVLPETGEGEFYWVDLIGLRVESLDGSFLGEVSGILETGAHPVIRVVSERERLIPFVEQVVKEVDLERRVMRVDWGADF</sequence>
<dbReference type="Pfam" id="PF24986">
    <property type="entry name" value="PRC_RimM"/>
    <property type="match status" value="1"/>
</dbReference>
<dbReference type="InterPro" id="IPR056792">
    <property type="entry name" value="PRC_RimM"/>
</dbReference>
<evidence type="ECO:0000256" key="4">
    <source>
        <dbReference type="ARBA" id="ARBA00023186"/>
    </source>
</evidence>
<feature type="domain" description="Ribosome maturation factor RimM PRC barrel" evidence="7">
    <location>
        <begin position="95"/>
        <end position="157"/>
    </location>
</feature>
<dbReference type="PANTHER" id="PTHR33692:SF1">
    <property type="entry name" value="RIBOSOME MATURATION FACTOR RIMM"/>
    <property type="match status" value="1"/>
</dbReference>
<dbReference type="InterPro" id="IPR011033">
    <property type="entry name" value="PRC_barrel-like_sf"/>
</dbReference>
<dbReference type="InterPro" id="IPR011961">
    <property type="entry name" value="RimM"/>
</dbReference>
<comment type="function">
    <text evidence="5">An accessory protein needed during the final step in the assembly of 30S ribosomal subunit, possibly for assembly of the head region. Essential for efficient processing of 16S rRNA. May be needed both before and after RbfA during the maturation of 16S rRNA. It has affinity for free ribosomal 30S subunits but not for 70S ribosomes.</text>
</comment>
<organism evidence="8 9">
    <name type="scientific">Pelomicrobium methylotrophicum</name>
    <dbReference type="NCBI Taxonomy" id="2602750"/>
    <lineage>
        <taxon>Bacteria</taxon>
        <taxon>Pseudomonadati</taxon>
        <taxon>Pseudomonadota</taxon>
        <taxon>Hydrogenophilia</taxon>
        <taxon>Hydrogenophilia incertae sedis</taxon>
        <taxon>Pelomicrobium</taxon>
    </lineage>
</organism>
<keyword evidence="4 5" id="KW-0143">Chaperone</keyword>
<evidence type="ECO:0000259" key="7">
    <source>
        <dbReference type="Pfam" id="PF24986"/>
    </source>
</evidence>
<dbReference type="SUPFAM" id="SSF50346">
    <property type="entry name" value="PRC-barrel domain"/>
    <property type="match status" value="1"/>
</dbReference>
<proteinExistence type="inferred from homology"/>
<feature type="domain" description="RimM N-terminal" evidence="6">
    <location>
        <begin position="3"/>
        <end position="83"/>
    </location>
</feature>
<dbReference type="Gene3D" id="2.40.30.60">
    <property type="entry name" value="RimM"/>
    <property type="match status" value="1"/>
</dbReference>
<name>A0A5C7ENW6_9PROT</name>
<dbReference type="HAMAP" id="MF_00014">
    <property type="entry name" value="Ribosome_mat_RimM"/>
    <property type="match status" value="1"/>
</dbReference>
<dbReference type="InterPro" id="IPR009000">
    <property type="entry name" value="Transl_B-barrel_sf"/>
</dbReference>
<comment type="subcellular location">
    <subcellularLocation>
        <location evidence="5">Cytoplasm</location>
    </subcellularLocation>
</comment>
<dbReference type="EMBL" id="VPFL01000003">
    <property type="protein sequence ID" value="TXF13209.1"/>
    <property type="molecule type" value="Genomic_DNA"/>
</dbReference>
<comment type="similarity">
    <text evidence="5">Belongs to the RimM family.</text>
</comment>